<proteinExistence type="predicted"/>
<dbReference type="EMBL" id="BMAO01036874">
    <property type="protein sequence ID" value="GFR13627.1"/>
    <property type="molecule type" value="Genomic_DNA"/>
</dbReference>
<comment type="caution">
    <text evidence="1">The sequence shown here is derived from an EMBL/GenBank/DDBJ whole genome shotgun (WGS) entry which is preliminary data.</text>
</comment>
<dbReference type="Proteomes" id="UP000887116">
    <property type="component" value="Unassembled WGS sequence"/>
</dbReference>
<protein>
    <submittedName>
        <fullName evidence="1">Uncharacterized protein</fullName>
    </submittedName>
</protein>
<dbReference type="AlphaFoldDB" id="A0A8X6LMB4"/>
<keyword evidence="2" id="KW-1185">Reference proteome</keyword>
<reference evidence="1" key="1">
    <citation type="submission" date="2020-07" db="EMBL/GenBank/DDBJ databases">
        <title>Multicomponent nature underlies the extraordinary mechanical properties of spider dragline silk.</title>
        <authorList>
            <person name="Kono N."/>
            <person name="Nakamura H."/>
            <person name="Mori M."/>
            <person name="Yoshida Y."/>
            <person name="Ohtoshi R."/>
            <person name="Malay A.D."/>
            <person name="Moran D.A.P."/>
            <person name="Tomita M."/>
            <person name="Numata K."/>
            <person name="Arakawa K."/>
        </authorList>
    </citation>
    <scope>NUCLEOTIDE SEQUENCE</scope>
</reference>
<name>A0A8X6LMB4_TRICU</name>
<organism evidence="1 2">
    <name type="scientific">Trichonephila clavata</name>
    <name type="common">Joro spider</name>
    <name type="synonym">Nephila clavata</name>
    <dbReference type="NCBI Taxonomy" id="2740835"/>
    <lineage>
        <taxon>Eukaryota</taxon>
        <taxon>Metazoa</taxon>
        <taxon>Ecdysozoa</taxon>
        <taxon>Arthropoda</taxon>
        <taxon>Chelicerata</taxon>
        <taxon>Arachnida</taxon>
        <taxon>Araneae</taxon>
        <taxon>Araneomorphae</taxon>
        <taxon>Entelegynae</taxon>
        <taxon>Araneoidea</taxon>
        <taxon>Nephilidae</taxon>
        <taxon>Trichonephila</taxon>
    </lineage>
</organism>
<evidence type="ECO:0000313" key="1">
    <source>
        <dbReference type="EMBL" id="GFR13627.1"/>
    </source>
</evidence>
<sequence>MREIYYRYGCRRHCPQCNKTQGNGYNRLWRDIPPMKAILPPMFSPIEECEDSCCFLRTGTGTCMRCDHIPPPLLRFNYSTRDGEFDPKSKLATFQTETNSYHGRKPLLELKESIDPCNMRTPRFLEISPVSLRFGDQRP</sequence>
<accession>A0A8X6LMB4</accession>
<evidence type="ECO:0000313" key="2">
    <source>
        <dbReference type="Proteomes" id="UP000887116"/>
    </source>
</evidence>
<dbReference type="OrthoDB" id="6422599at2759"/>
<gene>
    <name evidence="1" type="primary">AVEN_144877_2</name>
    <name evidence="1" type="ORF">TNCT_566502</name>
</gene>